<name>A0A089YEZ4_9PSED</name>
<protein>
    <submittedName>
        <fullName evidence="1">Uncharacterized protein</fullName>
    </submittedName>
</protein>
<dbReference type="KEGG" id="psw:LK03_13850"/>
<dbReference type="EMBL" id="CP009455">
    <property type="protein sequence ID" value="AIR90313.1"/>
    <property type="molecule type" value="Genomic_DNA"/>
</dbReference>
<dbReference type="AlphaFoldDB" id="A0A089YEZ4"/>
<proteinExistence type="predicted"/>
<organism evidence="1 2">
    <name type="scientific">Pseudomonas cremoricolorata</name>
    <dbReference type="NCBI Taxonomy" id="157783"/>
    <lineage>
        <taxon>Bacteria</taxon>
        <taxon>Pseudomonadati</taxon>
        <taxon>Pseudomonadota</taxon>
        <taxon>Gammaproteobacteria</taxon>
        <taxon>Pseudomonadales</taxon>
        <taxon>Pseudomonadaceae</taxon>
        <taxon>Pseudomonas</taxon>
    </lineage>
</organism>
<sequence length="90" mass="10413">MPHAERSETVLLRLRPQDTPTGISGSTFEQLMSHTGLNKTEVIHYALRQMADRFLPKYELDDGPLTDTQMAAIREECPEQPEERLTRRLF</sequence>
<dbReference type="OrthoDB" id="6906439at2"/>
<keyword evidence="2" id="KW-1185">Reference proteome</keyword>
<dbReference type="eggNOG" id="ENOG5033DFY">
    <property type="taxonomic scope" value="Bacteria"/>
</dbReference>
<evidence type="ECO:0000313" key="2">
    <source>
        <dbReference type="Proteomes" id="UP000029493"/>
    </source>
</evidence>
<evidence type="ECO:0000313" key="1">
    <source>
        <dbReference type="EMBL" id="AIR90313.1"/>
    </source>
</evidence>
<accession>A0A089YEZ4</accession>
<gene>
    <name evidence="1" type="ORF">LK03_13850</name>
</gene>
<dbReference type="Proteomes" id="UP000029493">
    <property type="component" value="Chromosome"/>
</dbReference>
<reference evidence="1 2" key="1">
    <citation type="submission" date="2014-09" db="EMBL/GenBank/DDBJ databases">
        <authorList>
            <person name="Chan K.-G."/>
        </authorList>
    </citation>
    <scope>NUCLEOTIDE SEQUENCE [LARGE SCALE GENOMIC DNA]</scope>
    <source>
        <strain evidence="1 2">ND07</strain>
    </source>
</reference>